<dbReference type="EMBL" id="CYSD01000031">
    <property type="protein sequence ID" value="CUH78356.1"/>
    <property type="molecule type" value="Genomic_DNA"/>
</dbReference>
<name>A0A0P1GAC0_9RHOB</name>
<evidence type="ECO:0000313" key="4">
    <source>
        <dbReference type="Proteomes" id="UP000052022"/>
    </source>
</evidence>
<sequence>MTSLTAPISGDQPFGVFLKGERQIYRGLRNAFNAAQTSWRKMTETPDAIEDSENIAANTAAWAALSEQCATCLTETSKDLEILSWYLAAQLHGAKPVENFRDAMAAMVELVEQSLDQMQPILPEAKLRGDTEKARAAEIAELRLRPFVQLFGEVEGSGLIHGPLTHMALIGEVTLGKYVLADKDGSLDSLQAEAAARIGSEGPALTAKIEAFQELSDLTSRLDKAVKSYARTHGQTPPSIGYGSRLVTDLLHAIEKLVDGLGFPWPGREADAETVEAASADDSGTPVTPSVAHSAATAPVSGGFNLGTNVTNRQDALRAIAQLATYFRTTEPHSPICLLLDRAVRWGNLSAGELYREILSEGSTGMAQMALMTGLESQGFADKYGRPGAGAAGGVEHPALDNYAAAVPVPAAAQSVPAQTPNAVPASSPAPAPAPSAAPASAPVAPAPAPSKPASPVPAVETTESPSQTPGEEPAVESFQW</sequence>
<dbReference type="PANTHER" id="PTHR37951">
    <property type="entry name" value="CYTOPLASMIC PROTEIN-RELATED"/>
    <property type="match status" value="1"/>
</dbReference>
<organism evidence="3 4">
    <name type="scientific">Tritonibacter multivorans</name>
    <dbReference type="NCBI Taxonomy" id="928856"/>
    <lineage>
        <taxon>Bacteria</taxon>
        <taxon>Pseudomonadati</taxon>
        <taxon>Pseudomonadota</taxon>
        <taxon>Alphaproteobacteria</taxon>
        <taxon>Rhodobacterales</taxon>
        <taxon>Paracoccaceae</taxon>
        <taxon>Tritonibacter</taxon>
    </lineage>
</organism>
<feature type="compositionally biased region" description="Pro residues" evidence="1">
    <location>
        <begin position="445"/>
        <end position="456"/>
    </location>
</feature>
<accession>A0A0P1GAC0</accession>
<gene>
    <name evidence="3" type="ORF">TRM7557_01838</name>
</gene>
<feature type="region of interest" description="Disordered" evidence="1">
    <location>
        <begin position="418"/>
        <end position="481"/>
    </location>
</feature>
<dbReference type="STRING" id="928856.SAMN04488049_10810"/>
<evidence type="ECO:0000259" key="2">
    <source>
        <dbReference type="Pfam" id="PF06812"/>
    </source>
</evidence>
<dbReference type="Pfam" id="PF06812">
    <property type="entry name" value="ImpA_N"/>
    <property type="match status" value="1"/>
</dbReference>
<proteinExistence type="predicted"/>
<dbReference type="InterPro" id="IPR010657">
    <property type="entry name" value="ImpA_N"/>
</dbReference>
<dbReference type="InterPro" id="IPR017740">
    <property type="entry name" value="TssA-like"/>
</dbReference>
<dbReference type="Proteomes" id="UP000052022">
    <property type="component" value="Unassembled WGS sequence"/>
</dbReference>
<reference evidence="3 4" key="1">
    <citation type="submission" date="2015-09" db="EMBL/GenBank/DDBJ databases">
        <authorList>
            <consortium name="Swine Surveillance"/>
        </authorList>
    </citation>
    <scope>NUCLEOTIDE SEQUENCE [LARGE SCALE GENOMIC DNA]</scope>
    <source>
        <strain evidence="3 4">CECT 7557</strain>
    </source>
</reference>
<evidence type="ECO:0000256" key="1">
    <source>
        <dbReference type="SAM" id="MobiDB-lite"/>
    </source>
</evidence>
<protein>
    <submittedName>
        <fullName evidence="3">Type VI secretion-associated protein, ImpA family</fullName>
    </submittedName>
</protein>
<evidence type="ECO:0000313" key="3">
    <source>
        <dbReference type="EMBL" id="CUH78356.1"/>
    </source>
</evidence>
<feature type="domain" description="ImpA N-terminal" evidence="2">
    <location>
        <begin position="6"/>
        <end position="141"/>
    </location>
</feature>
<dbReference type="AlphaFoldDB" id="A0A0P1GAC0"/>
<dbReference type="RefSeq" id="WP_058289913.1">
    <property type="nucleotide sequence ID" value="NZ_CYSD01000031.1"/>
</dbReference>
<dbReference type="OrthoDB" id="9771118at2"/>
<keyword evidence="4" id="KW-1185">Reference proteome</keyword>
<dbReference type="PANTHER" id="PTHR37951:SF1">
    <property type="entry name" value="TYPE VI SECRETION SYSTEM COMPONENT TSSA1"/>
    <property type="match status" value="1"/>
</dbReference>
<feature type="compositionally biased region" description="Low complexity" evidence="1">
    <location>
        <begin position="418"/>
        <end position="427"/>
    </location>
</feature>